<dbReference type="GeneID" id="41328444"/>
<dbReference type="InterPro" id="IPR025110">
    <property type="entry name" value="AMP-bd_C"/>
</dbReference>
<evidence type="ECO:0000313" key="5">
    <source>
        <dbReference type="EMBL" id="QEE14628.1"/>
    </source>
</evidence>
<sequence length="549" mass="61385">MSKLYHKFYPENIPKIIEIPNISLDINLRNAALNYPDAIATTYFGNQLNYKTLDEIVDRIATYLANDLGIKKNDTVALHFSNVPPCIACYYAVLRIGARVTLLSPLFLALEIKHQLNDSETKVLIVWEGFNQIVDPVIPETCVEKVIYSSLGAWFSPDPTLPGDPISEDGKTIFLEDIIPKTAPNPPKVKIDPENDIACLQYTGGTTGLPKGAMLTHKNLVANVEQGKVWFTESQMGKEVMLTALPLYHIYAQQLCMNLAVRLAANQILVANPRDAEELLEEITKHKVTLFPGVAAMYNNINQFPKVKDFNLSSLKYCISGAGPLPKEIQDKFEELTGAKLREGFGLTEASPVTHANPLDGRFKNGTVGLPFPNTDMKIVDIETGTKMLQINEVGELCVKGPQIMKGYYKKDEVNKQTIRDGWLYTGDGALMDSEGYTKIVSRLKNLIKYKGHSVYPDEIEAFLLEHEAILECGVIGILDPKTGGENIKAFIALHPQFVGKISESEIIEWAKLQMAAYKFPREIEFLDELPKTNVGKILHRKLRDRDFD</sequence>
<dbReference type="InterPro" id="IPR000873">
    <property type="entry name" value="AMP-dep_synth/lig_dom"/>
</dbReference>
<protein>
    <submittedName>
        <fullName evidence="5">Long-chain fatty acid--CoA ligase</fullName>
    </submittedName>
</protein>
<organism evidence="5 6">
    <name type="scientific">Promethearchaeum syntrophicum</name>
    <dbReference type="NCBI Taxonomy" id="2594042"/>
    <lineage>
        <taxon>Archaea</taxon>
        <taxon>Promethearchaeati</taxon>
        <taxon>Promethearchaeota</taxon>
        <taxon>Promethearchaeia</taxon>
        <taxon>Promethearchaeales</taxon>
        <taxon>Promethearchaeaceae</taxon>
        <taxon>Promethearchaeum</taxon>
    </lineage>
</organism>
<reference evidence="5 6" key="1">
    <citation type="journal article" date="2020" name="Nature">
        <title>Isolation of an archaeon at the prokaryote-eukaryote interface.</title>
        <authorList>
            <person name="Imachi H."/>
            <person name="Nobu M.K."/>
            <person name="Nakahara N."/>
            <person name="Morono Y."/>
            <person name="Ogawara M."/>
            <person name="Takaki Y."/>
            <person name="Takano Y."/>
            <person name="Uematsu K."/>
            <person name="Ikuta T."/>
            <person name="Ito M."/>
            <person name="Matsui Y."/>
            <person name="Miyazaki M."/>
            <person name="Murata K."/>
            <person name="Saito Y."/>
            <person name="Sakai S."/>
            <person name="Song C."/>
            <person name="Tasumi E."/>
            <person name="Yamanaka Y."/>
            <person name="Yamaguchi T."/>
            <person name="Kamagata Y."/>
            <person name="Tamaki H."/>
            <person name="Takai K."/>
        </authorList>
    </citation>
    <scope>NUCLEOTIDE SEQUENCE [LARGE SCALE GENOMIC DNA]</scope>
    <source>
        <strain evidence="5 6">MK-D1</strain>
    </source>
</reference>
<evidence type="ECO:0000313" key="6">
    <source>
        <dbReference type="Proteomes" id="UP000321408"/>
    </source>
</evidence>
<dbReference type="AlphaFoldDB" id="A0A5B9D663"/>
<dbReference type="InterPro" id="IPR045851">
    <property type="entry name" value="AMP-bd_C_sf"/>
</dbReference>
<evidence type="ECO:0000256" key="1">
    <source>
        <dbReference type="ARBA" id="ARBA00006432"/>
    </source>
</evidence>
<name>A0A5B9D663_9ARCH</name>
<dbReference type="EMBL" id="CP042905">
    <property type="protein sequence ID" value="QEE14628.1"/>
    <property type="molecule type" value="Genomic_DNA"/>
</dbReference>
<dbReference type="SUPFAM" id="SSF56801">
    <property type="entry name" value="Acetyl-CoA synthetase-like"/>
    <property type="match status" value="1"/>
</dbReference>
<evidence type="ECO:0000256" key="2">
    <source>
        <dbReference type="ARBA" id="ARBA00022598"/>
    </source>
</evidence>
<keyword evidence="2 5" id="KW-0436">Ligase</keyword>
<proteinExistence type="inferred from homology"/>
<dbReference type="Gene3D" id="2.30.38.10">
    <property type="entry name" value="Luciferase, Domain 3"/>
    <property type="match status" value="1"/>
</dbReference>
<dbReference type="PROSITE" id="PS00455">
    <property type="entry name" value="AMP_BINDING"/>
    <property type="match status" value="1"/>
</dbReference>
<dbReference type="Proteomes" id="UP000321408">
    <property type="component" value="Chromosome"/>
</dbReference>
<keyword evidence="6" id="KW-1185">Reference proteome</keyword>
<dbReference type="PANTHER" id="PTHR24096">
    <property type="entry name" value="LONG-CHAIN-FATTY-ACID--COA LIGASE"/>
    <property type="match status" value="1"/>
</dbReference>
<dbReference type="KEGG" id="psyt:DSAG12_00441"/>
<feature type="domain" description="AMP-dependent synthetase/ligase" evidence="3">
    <location>
        <begin position="29"/>
        <end position="409"/>
    </location>
</feature>
<dbReference type="OrthoDB" id="193284at2157"/>
<comment type="similarity">
    <text evidence="1">Belongs to the ATP-dependent AMP-binding enzyme family.</text>
</comment>
<feature type="domain" description="AMP-binding enzyme C-terminal" evidence="4">
    <location>
        <begin position="459"/>
        <end position="537"/>
    </location>
</feature>
<accession>A0A5B9D663</accession>
<dbReference type="Pfam" id="PF00501">
    <property type="entry name" value="AMP-binding"/>
    <property type="match status" value="1"/>
</dbReference>
<evidence type="ECO:0000259" key="3">
    <source>
        <dbReference type="Pfam" id="PF00501"/>
    </source>
</evidence>
<dbReference type="CDD" id="cd05936">
    <property type="entry name" value="FC-FACS_FadD_like"/>
    <property type="match status" value="1"/>
</dbReference>
<dbReference type="PANTHER" id="PTHR24096:SF149">
    <property type="entry name" value="AMP-BINDING DOMAIN-CONTAINING PROTEIN-RELATED"/>
    <property type="match status" value="1"/>
</dbReference>
<gene>
    <name evidence="5" type="ORF">DSAG12_00441</name>
</gene>
<dbReference type="Gene3D" id="3.40.50.980">
    <property type="match status" value="2"/>
</dbReference>
<dbReference type="Pfam" id="PF13193">
    <property type="entry name" value="AMP-binding_C"/>
    <property type="match status" value="1"/>
</dbReference>
<dbReference type="GO" id="GO:0003987">
    <property type="term" value="F:acetate-CoA ligase activity"/>
    <property type="evidence" value="ECO:0007669"/>
    <property type="project" value="UniProtKB-EC"/>
</dbReference>
<dbReference type="InterPro" id="IPR020845">
    <property type="entry name" value="AMP-binding_CS"/>
</dbReference>
<evidence type="ECO:0000259" key="4">
    <source>
        <dbReference type="Pfam" id="PF13193"/>
    </source>
</evidence>
<dbReference type="Gene3D" id="3.30.300.30">
    <property type="match status" value="1"/>
</dbReference>
<dbReference type="RefSeq" id="WP_147661577.1">
    <property type="nucleotide sequence ID" value="NZ_CP042905.2"/>
</dbReference>
<reference evidence="5 6" key="2">
    <citation type="journal article" date="2024" name="Int. J. Syst. Evol. Microbiol.">
        <title>Promethearchaeum syntrophicum gen. nov., sp. nov., an anaerobic, obligately syntrophic archaeon, the first isolate of the lineage 'Asgard' archaea, and proposal of the new archaeal phylum Promethearchaeota phyl. nov. and kingdom Promethearchaeati regn. nov.</title>
        <authorList>
            <person name="Imachi H."/>
            <person name="Nobu M.K."/>
            <person name="Kato S."/>
            <person name="Takaki Y."/>
            <person name="Miyazaki M."/>
            <person name="Miyata M."/>
            <person name="Ogawara M."/>
            <person name="Saito Y."/>
            <person name="Sakai S."/>
            <person name="Tahara Y.O."/>
            <person name="Takano Y."/>
            <person name="Tasumi E."/>
            <person name="Uematsu K."/>
            <person name="Yoshimura T."/>
            <person name="Itoh T."/>
            <person name="Ohkuma M."/>
            <person name="Takai K."/>
        </authorList>
    </citation>
    <scope>NUCLEOTIDE SEQUENCE [LARGE SCALE GENOMIC DNA]</scope>
    <source>
        <strain evidence="5 6">MK-D1</strain>
    </source>
</reference>